<accession>A0A917EKX2</accession>
<evidence type="ECO:0000313" key="4">
    <source>
        <dbReference type="Proteomes" id="UP000605259"/>
    </source>
</evidence>
<comment type="similarity">
    <text evidence="1">Belongs to the glycosyltransferase 2 family.</text>
</comment>
<organism evidence="3 4">
    <name type="scientific">Priestia taiwanensis</name>
    <dbReference type="NCBI Taxonomy" id="1347902"/>
    <lineage>
        <taxon>Bacteria</taxon>
        <taxon>Bacillati</taxon>
        <taxon>Bacillota</taxon>
        <taxon>Bacilli</taxon>
        <taxon>Bacillales</taxon>
        <taxon>Bacillaceae</taxon>
        <taxon>Priestia</taxon>
    </lineage>
</organism>
<protein>
    <recommendedName>
        <fullName evidence="2">Glycosyltransferase 2-like domain-containing protein</fullName>
    </recommendedName>
</protein>
<dbReference type="PANTHER" id="PTHR22916:SF3">
    <property type="entry name" value="UDP-GLCNAC:BETAGAL BETA-1,3-N-ACETYLGLUCOSAMINYLTRANSFERASE-LIKE PROTEIN 1"/>
    <property type="match status" value="1"/>
</dbReference>
<evidence type="ECO:0000259" key="2">
    <source>
        <dbReference type="Pfam" id="PF00535"/>
    </source>
</evidence>
<evidence type="ECO:0000256" key="1">
    <source>
        <dbReference type="ARBA" id="ARBA00006739"/>
    </source>
</evidence>
<keyword evidence="4" id="KW-1185">Reference proteome</keyword>
<dbReference type="InterPro" id="IPR043148">
    <property type="entry name" value="TagF_C"/>
</dbReference>
<dbReference type="InterPro" id="IPR001173">
    <property type="entry name" value="Glyco_trans_2-like"/>
</dbReference>
<dbReference type="GO" id="GO:0016758">
    <property type="term" value="F:hexosyltransferase activity"/>
    <property type="evidence" value="ECO:0007669"/>
    <property type="project" value="UniProtKB-ARBA"/>
</dbReference>
<proteinExistence type="inferred from homology"/>
<dbReference type="GO" id="GO:0016020">
    <property type="term" value="C:membrane"/>
    <property type="evidence" value="ECO:0007669"/>
    <property type="project" value="InterPro"/>
</dbReference>
<dbReference type="InterPro" id="IPR029044">
    <property type="entry name" value="Nucleotide-diphossugar_trans"/>
</dbReference>
<dbReference type="Gene3D" id="3.90.550.10">
    <property type="entry name" value="Spore Coat Polysaccharide Biosynthesis Protein SpsA, Chain A"/>
    <property type="match status" value="1"/>
</dbReference>
<dbReference type="EMBL" id="BMFK01000001">
    <property type="protein sequence ID" value="GGE55418.1"/>
    <property type="molecule type" value="Genomic_DNA"/>
</dbReference>
<dbReference type="Proteomes" id="UP000605259">
    <property type="component" value="Unassembled WGS sequence"/>
</dbReference>
<dbReference type="InterPro" id="IPR007554">
    <property type="entry name" value="Glycerophosphate_synth"/>
</dbReference>
<dbReference type="Pfam" id="PF04464">
    <property type="entry name" value="Glyphos_transf"/>
    <property type="match status" value="1"/>
</dbReference>
<gene>
    <name evidence="3" type="ORF">GCM10007140_02240</name>
</gene>
<dbReference type="GO" id="GO:0047355">
    <property type="term" value="F:CDP-glycerol glycerophosphotransferase activity"/>
    <property type="evidence" value="ECO:0007669"/>
    <property type="project" value="InterPro"/>
</dbReference>
<sequence>MVFYKVSVVVINYNKEAYIEQCLESLLQQSLKEIEVIVVDDGSTDKSVAMIQRYATTYKNIRFTRQSNAGPGAARNKGLSFAVGEYVAFLDADDYVERTGYEQLYHIAKEKDADTVIGNITCFSEETEWKLSYMKKVFQKGRPLIRHIRTHHELHLTPSVGNKLFKHAFLLRHQLEFDPTLHIGEDLLFTQNSLQQSNYTVVKDIDVLRYRVLQHEESLSKKHDLAFFKQLVLLQHKIHELYEELDRKEELQPIEARQLKFFTDSIMLKATSFTAEEQYDVCRYMQQFLDTMTHTTAQGSRDALFIHMATYNNFADFTKLIAIVSDEQTNREHVVVDGTLYSYLYRYFPAYKALLSVQIEQKARIEVLQGRGATLTIGGYAYIDSIATTNIQKELVFKQNNTTKIISLTNTLRTDITYLFSKNTISYDEAGFETVKIDLLDTLGEGTWEVSIRTTLQGVMIEEPIHVLLAQVRNGVKTTVIGNKEITPRYKDGTKLTFMIRTINLRQKLTSKFRQVRRNMRYDVSFLKRRDYHTFFAIIVYKLFGKLLRRRNTWLIGERPDTAQDNSYHLFKYIRLQHPEKRVYYVIDKNSEDYWNIKWLRNIISYGGFSHTMHLLTCAKTINSYSETANMYTKSYKNIMKFYPEWQQNEKIFIQHGVIGVSRVNHVLHKNRMNYAKFVVSSEFEKEHIVKEFGYDEDEVILTGLARWDALDDTSKGNEILLMPTWRSWIKSREQLENSTYYKTYMNFLQSKELHNLLEEKDLTLSFFPHYQTQRLLGELPFFHERITVLRQGDETVQHLLKRHRILITDYSTVSFDFAYMDKPIVFYQFDYDEFYSKHYNEGPIDHKRELFGERFEHMQELLIYIRRNGGTVDRQQIEQARKYITKFDSHCHRILKEIIN</sequence>
<name>A0A917EKX2_9BACI</name>
<dbReference type="SUPFAM" id="SSF53448">
    <property type="entry name" value="Nucleotide-diphospho-sugar transferases"/>
    <property type="match status" value="1"/>
</dbReference>
<dbReference type="CDD" id="cd00761">
    <property type="entry name" value="Glyco_tranf_GTA_type"/>
    <property type="match status" value="1"/>
</dbReference>
<dbReference type="PANTHER" id="PTHR22916">
    <property type="entry name" value="GLYCOSYLTRANSFERASE"/>
    <property type="match status" value="1"/>
</dbReference>
<feature type="domain" description="Glycosyltransferase 2-like" evidence="2">
    <location>
        <begin position="7"/>
        <end position="141"/>
    </location>
</feature>
<evidence type="ECO:0000313" key="3">
    <source>
        <dbReference type="EMBL" id="GGE55418.1"/>
    </source>
</evidence>
<reference evidence="3" key="2">
    <citation type="submission" date="2020-09" db="EMBL/GenBank/DDBJ databases">
        <authorList>
            <person name="Sun Q."/>
            <person name="Zhou Y."/>
        </authorList>
    </citation>
    <scope>NUCLEOTIDE SEQUENCE</scope>
    <source>
        <strain evidence="3">CGMCC 1.12698</strain>
    </source>
</reference>
<reference evidence="3" key="1">
    <citation type="journal article" date="2014" name="Int. J. Syst. Evol. Microbiol.">
        <title>Complete genome sequence of Corynebacterium casei LMG S-19264T (=DSM 44701T), isolated from a smear-ripened cheese.</title>
        <authorList>
            <consortium name="US DOE Joint Genome Institute (JGI-PGF)"/>
            <person name="Walter F."/>
            <person name="Albersmeier A."/>
            <person name="Kalinowski J."/>
            <person name="Ruckert C."/>
        </authorList>
    </citation>
    <scope>NUCLEOTIDE SEQUENCE</scope>
    <source>
        <strain evidence="3">CGMCC 1.12698</strain>
    </source>
</reference>
<dbReference type="RefSeq" id="WP_188386620.1">
    <property type="nucleotide sequence ID" value="NZ_BMFK01000001.1"/>
</dbReference>
<comment type="caution">
    <text evidence="3">The sequence shown here is derived from an EMBL/GenBank/DDBJ whole genome shotgun (WGS) entry which is preliminary data.</text>
</comment>
<dbReference type="Pfam" id="PF00535">
    <property type="entry name" value="Glycos_transf_2"/>
    <property type="match status" value="1"/>
</dbReference>
<dbReference type="SUPFAM" id="SSF53756">
    <property type="entry name" value="UDP-Glycosyltransferase/glycogen phosphorylase"/>
    <property type="match status" value="1"/>
</dbReference>
<dbReference type="AlphaFoldDB" id="A0A917EKX2"/>
<dbReference type="Gene3D" id="3.40.50.12580">
    <property type="match status" value="1"/>
</dbReference>